<dbReference type="RefSeq" id="WP_095182539.1">
    <property type="nucleotide sequence ID" value="NZ_NIBD01000009.1"/>
</dbReference>
<evidence type="ECO:0000256" key="1">
    <source>
        <dbReference type="SAM" id="Phobius"/>
    </source>
</evidence>
<feature type="transmembrane region" description="Helical" evidence="1">
    <location>
        <begin position="56"/>
        <end position="78"/>
    </location>
</feature>
<dbReference type="InterPro" id="IPR010288">
    <property type="entry name" value="EcsB_ABC"/>
</dbReference>
<keyword evidence="1" id="KW-0812">Transmembrane</keyword>
<evidence type="ECO:0000313" key="2">
    <source>
        <dbReference type="EMBL" id="PAB56569.1"/>
    </source>
</evidence>
<feature type="transmembrane region" description="Helical" evidence="1">
    <location>
        <begin position="345"/>
        <end position="365"/>
    </location>
</feature>
<feature type="transmembrane region" description="Helical" evidence="1">
    <location>
        <begin position="371"/>
        <end position="390"/>
    </location>
</feature>
<accession>A0A267MAH3</accession>
<organism evidence="2 3">
    <name type="scientific">Lactobacillus johnsonii</name>
    <dbReference type="NCBI Taxonomy" id="33959"/>
    <lineage>
        <taxon>Bacteria</taxon>
        <taxon>Bacillati</taxon>
        <taxon>Bacillota</taxon>
        <taxon>Bacilli</taxon>
        <taxon>Lactobacillales</taxon>
        <taxon>Lactobacillaceae</taxon>
        <taxon>Lactobacillus</taxon>
    </lineage>
</organism>
<sequence>MTDLIKNRLNKNFKKQMHYLTLVFNDFFILALIFLFGALMFWYAQNIKKWPNNIWFYKPLLALIWTATLGVGHFATLFDRADEHFLFNQDNEMKAYFKPLYLHNMILPVVLIILVSGILLPFATMRASFSIGGLIFIVIGLIVSKNVQFKLIVRSFYFNKYDYYNTWLYLGINFLVLYLSFLGHYPNPIIYTTIAIAAWVGVDYLPQGKMFDWYKALDYEERRVDLLNNFYSMFTDVPDKKVRISRRKYLDFLIKTTDQTPNTFIYQRVLLRDPEYSNLLIRMILFAILLIACLQDAGWAIGTGALIIFLTLYQLIPLGTVYEHNMMYHVMPIPFASRGQALRKVLQKGMLLEWGLISLAIIIFSPQKLEAFGGIIALLALTFLLLYFYLPSKIEQLFKKVRY</sequence>
<dbReference type="GO" id="GO:0016020">
    <property type="term" value="C:membrane"/>
    <property type="evidence" value="ECO:0007669"/>
    <property type="project" value="InterPro"/>
</dbReference>
<proteinExistence type="predicted"/>
<dbReference type="AlphaFoldDB" id="A0A267MAH3"/>
<keyword evidence="1" id="KW-1133">Transmembrane helix</keyword>
<evidence type="ECO:0000313" key="3">
    <source>
        <dbReference type="Proteomes" id="UP000216008"/>
    </source>
</evidence>
<gene>
    <name evidence="2" type="ORF">A3Q24_01535</name>
</gene>
<feature type="transmembrane region" description="Helical" evidence="1">
    <location>
        <begin position="125"/>
        <end position="143"/>
    </location>
</feature>
<dbReference type="PIRSF" id="PIRSF037259">
    <property type="entry name" value="EcsB_ABC"/>
    <property type="match status" value="1"/>
</dbReference>
<reference evidence="2 3" key="1">
    <citation type="submission" date="2017-05" db="EMBL/GenBank/DDBJ databases">
        <title>Lactobacillus johnsonii from commercial turkeys.</title>
        <authorList>
            <person name="Johnson T.J."/>
            <person name="Youmans B."/>
        </authorList>
    </citation>
    <scope>NUCLEOTIDE SEQUENCE [LARGE SCALE GENOMIC DNA]</scope>
    <source>
        <strain evidence="2 3">UMNLJ114</strain>
    </source>
</reference>
<feature type="transmembrane region" description="Helical" evidence="1">
    <location>
        <begin position="99"/>
        <end position="119"/>
    </location>
</feature>
<feature type="transmembrane region" description="Helical" evidence="1">
    <location>
        <begin position="188"/>
        <end position="205"/>
    </location>
</feature>
<protein>
    <submittedName>
        <fullName evidence="2">ABC transporter</fullName>
    </submittedName>
</protein>
<dbReference type="Proteomes" id="UP000216008">
    <property type="component" value="Unassembled WGS sequence"/>
</dbReference>
<name>A0A267MAH3_LACJH</name>
<comment type="caution">
    <text evidence="2">The sequence shown here is derived from an EMBL/GenBank/DDBJ whole genome shotgun (WGS) entry which is preliminary data.</text>
</comment>
<feature type="transmembrane region" description="Helical" evidence="1">
    <location>
        <begin position="279"/>
        <end position="299"/>
    </location>
</feature>
<keyword evidence="1" id="KW-0472">Membrane</keyword>
<dbReference type="EMBL" id="NIBD01000009">
    <property type="protein sequence ID" value="PAB56569.1"/>
    <property type="molecule type" value="Genomic_DNA"/>
</dbReference>
<feature type="transmembrane region" description="Helical" evidence="1">
    <location>
        <begin position="305"/>
        <end position="324"/>
    </location>
</feature>
<feature type="transmembrane region" description="Helical" evidence="1">
    <location>
        <begin position="20"/>
        <end position="44"/>
    </location>
</feature>
<dbReference type="Pfam" id="PF05975">
    <property type="entry name" value="EcsB"/>
    <property type="match status" value="1"/>
</dbReference>
<feature type="transmembrane region" description="Helical" evidence="1">
    <location>
        <begin position="164"/>
        <end position="182"/>
    </location>
</feature>